<evidence type="ECO:0000313" key="8">
    <source>
        <dbReference type="EMBL" id="TJY40707.1"/>
    </source>
</evidence>
<keyword evidence="2 6" id="KW-0288">FMN</keyword>
<sequence>MAKVLYITANPKAEEQSFSLSVGRAFLDAYRKEKPEDEIVHLDLYQIDIPYIDTDVFSGWGKLQQGKAFDQLSADEKAKVARINELTDQFVAADKYVFVTPMWNFSFPPRVKAYIDNICIAGKTFKYTANGAVGLLTDKKALHIQARGGVYSEGPAKEIEFGDRFLRAIFQFIGITDADTLVIEGMAQMPDKAQQIKEKAISGAADKAKWFAKEPVRV</sequence>
<evidence type="ECO:0000256" key="3">
    <source>
        <dbReference type="ARBA" id="ARBA00023002"/>
    </source>
</evidence>
<dbReference type="EC" id="1.7.1.17" evidence="6"/>
<evidence type="ECO:0000313" key="9">
    <source>
        <dbReference type="Proteomes" id="UP000309673"/>
    </source>
</evidence>
<dbReference type="GO" id="GO:0009055">
    <property type="term" value="F:electron transfer activity"/>
    <property type="evidence" value="ECO:0007669"/>
    <property type="project" value="UniProtKB-UniRule"/>
</dbReference>
<dbReference type="Gene3D" id="3.40.50.360">
    <property type="match status" value="1"/>
</dbReference>
<evidence type="ECO:0000256" key="4">
    <source>
        <dbReference type="ARBA" id="ARBA00023027"/>
    </source>
</evidence>
<dbReference type="GO" id="GO:0010181">
    <property type="term" value="F:FMN binding"/>
    <property type="evidence" value="ECO:0007669"/>
    <property type="project" value="UniProtKB-UniRule"/>
</dbReference>
<gene>
    <name evidence="6" type="primary">azoR</name>
    <name evidence="8" type="ORF">E5161_16275</name>
</gene>
<keyword evidence="1 6" id="KW-0285">Flavoprotein</keyword>
<evidence type="ECO:0000256" key="6">
    <source>
        <dbReference type="HAMAP-Rule" id="MF_01216"/>
    </source>
</evidence>
<dbReference type="InterPro" id="IPR050104">
    <property type="entry name" value="FMN-dep_NADH:Q_OxRdtase_AzoR1"/>
</dbReference>
<dbReference type="EC" id="1.6.5.-" evidence="6"/>
<dbReference type="SUPFAM" id="SSF52218">
    <property type="entry name" value="Flavoproteins"/>
    <property type="match status" value="1"/>
</dbReference>
<comment type="catalytic activity">
    <reaction evidence="6">
        <text>2 a quinone + NADH + H(+) = 2 a 1,4-benzosemiquinone + NAD(+)</text>
        <dbReference type="Rhea" id="RHEA:65952"/>
        <dbReference type="ChEBI" id="CHEBI:15378"/>
        <dbReference type="ChEBI" id="CHEBI:57540"/>
        <dbReference type="ChEBI" id="CHEBI:57945"/>
        <dbReference type="ChEBI" id="CHEBI:132124"/>
        <dbReference type="ChEBI" id="CHEBI:134225"/>
    </reaction>
</comment>
<comment type="caution">
    <text evidence="8">The sequence shown here is derived from an EMBL/GenBank/DDBJ whole genome shotgun (WGS) entry which is preliminary data.</text>
</comment>
<evidence type="ECO:0000256" key="1">
    <source>
        <dbReference type="ARBA" id="ARBA00022630"/>
    </source>
</evidence>
<dbReference type="OrthoDB" id="9805013at2"/>
<dbReference type="EMBL" id="SUPK01000008">
    <property type="protein sequence ID" value="TJY40707.1"/>
    <property type="molecule type" value="Genomic_DNA"/>
</dbReference>
<dbReference type="InterPro" id="IPR023048">
    <property type="entry name" value="NADH:quinone_OxRdtase_FMN_depd"/>
</dbReference>
<comment type="similarity">
    <text evidence="6">Belongs to the azoreductase type 1 family.</text>
</comment>
<comment type="cofactor">
    <cofactor evidence="6">
        <name>FMN</name>
        <dbReference type="ChEBI" id="CHEBI:58210"/>
    </cofactor>
    <text evidence="6">Binds 1 FMN per subunit.</text>
</comment>
<proteinExistence type="inferred from homology"/>
<protein>
    <recommendedName>
        <fullName evidence="6">FMN dependent NADH:quinone oxidoreductase</fullName>
        <ecNumber evidence="6">1.6.5.-</ecNumber>
    </recommendedName>
    <alternativeName>
        <fullName evidence="6">Azo-dye reductase</fullName>
    </alternativeName>
    <alternativeName>
        <fullName evidence="6">FMN-dependent NADH-azo compound oxidoreductase</fullName>
    </alternativeName>
    <alternativeName>
        <fullName evidence="6">FMN-dependent NADH-azoreductase</fullName>
        <ecNumber evidence="6">1.7.1.17</ecNumber>
    </alternativeName>
</protein>
<dbReference type="RefSeq" id="WP_136778897.1">
    <property type="nucleotide sequence ID" value="NZ_SUPK01000008.1"/>
</dbReference>
<feature type="binding site" evidence="6">
    <location>
        <begin position="102"/>
        <end position="105"/>
    </location>
    <ligand>
        <name>FMN</name>
        <dbReference type="ChEBI" id="CHEBI:58210"/>
    </ligand>
</feature>
<dbReference type="AlphaFoldDB" id="A0A4U0F7L3"/>
<comment type="subunit">
    <text evidence="6">Homodimer.</text>
</comment>
<feature type="binding site" evidence="6">
    <location>
        <begin position="17"/>
        <end position="19"/>
    </location>
    <ligand>
        <name>FMN</name>
        <dbReference type="ChEBI" id="CHEBI:58210"/>
    </ligand>
</feature>
<dbReference type="Proteomes" id="UP000309673">
    <property type="component" value="Unassembled WGS sequence"/>
</dbReference>
<evidence type="ECO:0000259" key="7">
    <source>
        <dbReference type="Pfam" id="PF02525"/>
    </source>
</evidence>
<evidence type="ECO:0000256" key="2">
    <source>
        <dbReference type="ARBA" id="ARBA00022643"/>
    </source>
</evidence>
<comment type="function">
    <text evidence="6">Also exhibits azoreductase activity. Catalyzes the reductive cleavage of the azo bond in aromatic azo compounds to the corresponding amines.</text>
</comment>
<reference evidence="8 9" key="1">
    <citation type="submission" date="2019-04" db="EMBL/GenBank/DDBJ databases">
        <title>Cohnella sp. nov., isolated from soil.</title>
        <authorList>
            <person name="Kim W."/>
        </authorList>
    </citation>
    <scope>NUCLEOTIDE SEQUENCE [LARGE SCALE GENOMIC DNA]</scope>
    <source>
        <strain evidence="8 9">CAU 1483</strain>
    </source>
</reference>
<keyword evidence="9" id="KW-1185">Reference proteome</keyword>
<keyword evidence="4 6" id="KW-0520">NAD</keyword>
<dbReference type="InterPro" id="IPR003680">
    <property type="entry name" value="Flavodoxin_fold"/>
</dbReference>
<name>A0A4U0F7L3_9BACL</name>
<accession>A0A4U0F7L3</accession>
<comment type="caution">
    <text evidence="6">Lacks conserved residue(s) required for the propagation of feature annotation.</text>
</comment>
<dbReference type="PANTHER" id="PTHR43741">
    <property type="entry name" value="FMN-DEPENDENT NADH-AZOREDUCTASE 1"/>
    <property type="match status" value="1"/>
</dbReference>
<dbReference type="NCBIfam" id="NF010075">
    <property type="entry name" value="PRK13556.1"/>
    <property type="match status" value="1"/>
</dbReference>
<evidence type="ECO:0000256" key="5">
    <source>
        <dbReference type="ARBA" id="ARBA00048542"/>
    </source>
</evidence>
<feature type="domain" description="Flavodoxin-like fold" evidence="7">
    <location>
        <begin position="3"/>
        <end position="201"/>
    </location>
</feature>
<dbReference type="GO" id="GO:0016655">
    <property type="term" value="F:oxidoreductase activity, acting on NAD(P)H, quinone or similar compound as acceptor"/>
    <property type="evidence" value="ECO:0007669"/>
    <property type="project" value="InterPro"/>
</dbReference>
<dbReference type="GO" id="GO:0016652">
    <property type="term" value="F:oxidoreductase activity, acting on NAD(P)H as acceptor"/>
    <property type="evidence" value="ECO:0007669"/>
    <property type="project" value="UniProtKB-UniRule"/>
</dbReference>
<comment type="function">
    <text evidence="6">Quinone reductase that provides resistance to thiol-specific stress caused by electrophilic quinones.</text>
</comment>
<dbReference type="InterPro" id="IPR029039">
    <property type="entry name" value="Flavoprotein-like_sf"/>
</dbReference>
<dbReference type="PANTHER" id="PTHR43741:SF7">
    <property type="entry name" value="FMN-DEPENDENT NADH:QUINONE OXIDOREDUCTASE"/>
    <property type="match status" value="1"/>
</dbReference>
<organism evidence="8 9">
    <name type="scientific">Cohnella pontilimi</name>
    <dbReference type="NCBI Taxonomy" id="2564100"/>
    <lineage>
        <taxon>Bacteria</taxon>
        <taxon>Bacillati</taxon>
        <taxon>Bacillota</taxon>
        <taxon>Bacilli</taxon>
        <taxon>Bacillales</taxon>
        <taxon>Paenibacillaceae</taxon>
        <taxon>Cohnella</taxon>
    </lineage>
</organism>
<dbReference type="Pfam" id="PF02525">
    <property type="entry name" value="Flavodoxin_2"/>
    <property type="match status" value="1"/>
</dbReference>
<keyword evidence="3 6" id="KW-0560">Oxidoreductase</keyword>
<comment type="catalytic activity">
    <reaction evidence="5">
        <text>N,N-dimethyl-1,4-phenylenediamine + anthranilate + 2 NAD(+) = 2-(4-dimethylaminophenyl)diazenylbenzoate + 2 NADH + 2 H(+)</text>
        <dbReference type="Rhea" id="RHEA:55872"/>
        <dbReference type="ChEBI" id="CHEBI:15378"/>
        <dbReference type="ChEBI" id="CHEBI:15783"/>
        <dbReference type="ChEBI" id="CHEBI:16567"/>
        <dbReference type="ChEBI" id="CHEBI:57540"/>
        <dbReference type="ChEBI" id="CHEBI:57945"/>
        <dbReference type="ChEBI" id="CHEBI:71579"/>
        <dbReference type="EC" id="1.7.1.17"/>
    </reaction>
    <physiologicalReaction direction="right-to-left" evidence="5">
        <dbReference type="Rhea" id="RHEA:55874"/>
    </physiologicalReaction>
</comment>
<dbReference type="HAMAP" id="MF_01216">
    <property type="entry name" value="Azoreductase_type1"/>
    <property type="match status" value="1"/>
</dbReference>